<name>A0A7R8WW85_9CRUS</name>
<dbReference type="InterPro" id="IPR004776">
    <property type="entry name" value="Mem_transp_PIN-like"/>
</dbReference>
<protein>
    <submittedName>
        <fullName evidence="5">Uncharacterized protein</fullName>
    </submittedName>
</protein>
<evidence type="ECO:0000256" key="4">
    <source>
        <dbReference type="ARBA" id="ARBA00023136"/>
    </source>
</evidence>
<keyword evidence="4" id="KW-0472">Membrane</keyword>
<accession>A0A7R8WW85</accession>
<dbReference type="InterPro" id="IPR051832">
    <property type="entry name" value="mTOR-Rac_regulators"/>
</dbReference>
<reference evidence="5" key="1">
    <citation type="submission" date="2020-11" db="EMBL/GenBank/DDBJ databases">
        <authorList>
            <person name="Tran Van P."/>
        </authorList>
    </citation>
    <scope>NUCLEOTIDE SEQUENCE</scope>
</reference>
<comment type="subcellular location">
    <subcellularLocation>
        <location evidence="1">Membrane</location>
        <topology evidence="1">Multi-pass membrane protein</topology>
    </subcellularLocation>
</comment>
<dbReference type="GO" id="GO:0055085">
    <property type="term" value="P:transmembrane transport"/>
    <property type="evidence" value="ECO:0007669"/>
    <property type="project" value="InterPro"/>
</dbReference>
<dbReference type="OrthoDB" id="2133778at2759"/>
<keyword evidence="3" id="KW-1133">Transmembrane helix</keyword>
<dbReference type="EMBL" id="OB673919">
    <property type="protein sequence ID" value="CAD7235640.1"/>
    <property type="molecule type" value="Genomic_DNA"/>
</dbReference>
<proteinExistence type="predicted"/>
<organism evidence="5">
    <name type="scientific">Cyprideis torosa</name>
    <dbReference type="NCBI Taxonomy" id="163714"/>
    <lineage>
        <taxon>Eukaryota</taxon>
        <taxon>Metazoa</taxon>
        <taxon>Ecdysozoa</taxon>
        <taxon>Arthropoda</taxon>
        <taxon>Crustacea</taxon>
        <taxon>Oligostraca</taxon>
        <taxon>Ostracoda</taxon>
        <taxon>Podocopa</taxon>
        <taxon>Podocopida</taxon>
        <taxon>Cytherocopina</taxon>
        <taxon>Cytheroidea</taxon>
        <taxon>Cytherideidae</taxon>
        <taxon>Cyprideis</taxon>
    </lineage>
</organism>
<dbReference type="GO" id="GO:0030514">
    <property type="term" value="P:negative regulation of BMP signaling pathway"/>
    <property type="evidence" value="ECO:0007669"/>
    <property type="project" value="TreeGrafter"/>
</dbReference>
<gene>
    <name evidence="5" type="ORF">CTOB1V02_LOCUS13455</name>
</gene>
<keyword evidence="2" id="KW-0812">Transmembrane</keyword>
<evidence type="ECO:0000256" key="2">
    <source>
        <dbReference type="ARBA" id="ARBA00022692"/>
    </source>
</evidence>
<evidence type="ECO:0000313" key="5">
    <source>
        <dbReference type="EMBL" id="CAD7235640.1"/>
    </source>
</evidence>
<dbReference type="Pfam" id="PF03547">
    <property type="entry name" value="Mem_trans"/>
    <property type="match status" value="1"/>
</dbReference>
<dbReference type="GO" id="GO:0016020">
    <property type="term" value="C:membrane"/>
    <property type="evidence" value="ECO:0007669"/>
    <property type="project" value="UniProtKB-SubCell"/>
</dbReference>
<sequence length="448" mass="48807">MAQLDFSAVDWYFLLALTLAKGLIFFAVVVVTGLVAKTQNIGKAGLFGIFCTQSNDFALGYPIVVALYKNHHPELPAYLYLLAPISLVLLNPIGFLLMEFQKKRDEKENAKDGILFRKIFAGVALNPVVIMTVLGIVANLIFDKVLPPVLEGILTVLGSSYSATALFALGLRLVGKVHNLRGPSLVVPGILITVKSLGLPLITRELVSALAGSNTNETSVLSNFGFLYGTIPTAPTVFVFAAQYNLEVDLIAAAMVIGTFLSAPLMFISAKMVTLNSILPSSYISELSSFLLHIGVIGLVSGVWVFVLFLMARRWTKAPQFATMGLLLSQMLSCIGVVLWVLVDTRTCNIQLRYTQFFILAVGVFSSRFWTAALAVTLLILARRGHAYALQWRWKMTGICFGIPSILVLVLVVIFNNTSTDQNHQDINFQYGTVQAVVAIFVLVSCTG</sequence>
<dbReference type="PANTHER" id="PTHR22829">
    <property type="entry name" value="DEP DOMAIN PROTEIN"/>
    <property type="match status" value="1"/>
</dbReference>
<evidence type="ECO:0000256" key="1">
    <source>
        <dbReference type="ARBA" id="ARBA00004141"/>
    </source>
</evidence>
<feature type="non-terminal residue" evidence="5">
    <location>
        <position position="1"/>
    </location>
</feature>
<evidence type="ECO:0000256" key="3">
    <source>
        <dbReference type="ARBA" id="ARBA00022989"/>
    </source>
</evidence>
<dbReference type="PANTHER" id="PTHR22829:SF5">
    <property type="entry name" value="INTEGRAL MEMBRANE PROTEIN GPR155"/>
    <property type="match status" value="1"/>
</dbReference>
<dbReference type="AlphaFoldDB" id="A0A7R8WW85"/>